<dbReference type="Proteomes" id="UP000286351">
    <property type="component" value="Unassembled WGS sequence"/>
</dbReference>
<evidence type="ECO:0000259" key="1">
    <source>
        <dbReference type="Pfam" id="PF07157"/>
    </source>
</evidence>
<dbReference type="RefSeq" id="WP_123365838.1">
    <property type="nucleotide sequence ID" value="NZ_MOBO01000009.1"/>
</dbReference>
<sequence>MGWRDNYRAASFRGVPFFVESADSAHGRRQAVHEHAQRDIPYTEDLGRKAREFSVSGYLIGAEYQTQRDELIKACETAGPGVLVHPYRGEMTVECRGLGVGESSTDGGMCMVKLTFLEAGEASYPSAKIDTVNAISAKGNAVTAAAEKSFVSDFLTTGFPAYVAESAATGLSDLGEFMSAPGLSFAGDLQAASDFYQQSKGLASDAYSLVQQPLNMVSRITGLFGSIRSAFGTNALSMLTSLFDRSPSSYSGSTSTPSRRQQATNTVALNALVRQVAIAEAAKAAVVTQTTVSTPIPVVPGRAATAVQSTAQTSNVRTTLTPTVYDSYQAAIKVREELVDRIDAESEATPDDEVYVTLSDLRTSVVQAVPNPEQDLARIVQYVPKETLPSLLVAYQIYGDAGRADEIATRNGPRHPGFLIGGNQLEVLADG</sequence>
<dbReference type="Pfam" id="PF07157">
    <property type="entry name" value="DNA_circ_N"/>
    <property type="match status" value="1"/>
</dbReference>
<evidence type="ECO:0000313" key="2">
    <source>
        <dbReference type="EMBL" id="RON39583.1"/>
    </source>
</evidence>
<dbReference type="EMBL" id="MOBO01000009">
    <property type="protein sequence ID" value="RON39583.1"/>
    <property type="molecule type" value="Genomic_DNA"/>
</dbReference>
<reference evidence="2 3" key="1">
    <citation type="submission" date="2016-10" db="EMBL/GenBank/DDBJ databases">
        <title>Comparative genome analysis of multiple Pseudomonas spp. focuses on biocontrol and plant growth promoting traits.</title>
        <authorList>
            <person name="Tao X.-Y."/>
            <person name="Taylor C.G."/>
        </authorList>
    </citation>
    <scope>NUCLEOTIDE SEQUENCE [LARGE SCALE GENOMIC DNA]</scope>
    <source>
        <strain evidence="2 3">38D4</strain>
    </source>
</reference>
<accession>A0A423JPG4</accession>
<comment type="caution">
    <text evidence="2">The sequence shown here is derived from an EMBL/GenBank/DDBJ whole genome shotgun (WGS) entry which is preliminary data.</text>
</comment>
<protein>
    <recommendedName>
        <fullName evidence="1">DNA circulation N-terminal domain-containing protein</fullName>
    </recommendedName>
</protein>
<organism evidence="2 3">
    <name type="scientific">Pseudomonas brassicacearum</name>
    <dbReference type="NCBI Taxonomy" id="930166"/>
    <lineage>
        <taxon>Bacteria</taxon>
        <taxon>Pseudomonadati</taxon>
        <taxon>Pseudomonadota</taxon>
        <taxon>Gammaproteobacteria</taxon>
        <taxon>Pseudomonadales</taxon>
        <taxon>Pseudomonadaceae</taxon>
        <taxon>Pseudomonas</taxon>
    </lineage>
</organism>
<feature type="domain" description="DNA circulation N-terminal" evidence="1">
    <location>
        <begin position="7"/>
        <end position="93"/>
    </location>
</feature>
<proteinExistence type="predicted"/>
<name>A0A423JPG4_9PSED</name>
<evidence type="ECO:0000313" key="3">
    <source>
        <dbReference type="Proteomes" id="UP000286351"/>
    </source>
</evidence>
<dbReference type="AlphaFoldDB" id="A0A423JPG4"/>
<gene>
    <name evidence="2" type="ORF">BK664_11540</name>
</gene>
<dbReference type="InterPro" id="IPR009826">
    <property type="entry name" value="DNA_circ_N"/>
</dbReference>